<evidence type="ECO:0000313" key="1">
    <source>
        <dbReference type="EMBL" id="VTQ89746.1"/>
    </source>
</evidence>
<dbReference type="RefSeq" id="WP_138210123.1">
    <property type="nucleotide sequence ID" value="NZ_CBCRUQ010000014.1"/>
</dbReference>
<dbReference type="Proteomes" id="UP000308489">
    <property type="component" value="Chromosome 1"/>
</dbReference>
<dbReference type="AlphaFoldDB" id="A0A4U9REX5"/>
<dbReference type="OrthoDB" id="1652136at2"/>
<protein>
    <submittedName>
        <fullName evidence="1">Uncharacterized protein</fullName>
    </submittedName>
</protein>
<dbReference type="KEGG" id="hhw:NCTC503_01468"/>
<accession>A0A4U9REX5</accession>
<keyword evidence="2" id="KW-1185">Reference proteome</keyword>
<sequence length="121" mass="13541">MSYVDSEYYKNEYGGNIISDKDLKQKLSKASDQIDTLTYNRIVGIGFDNLTSFQQERVKKSVCYHADFIAQYGDYINMPLSGYSAGDISLSFKAKEGGGNIKTSDEVINLLRSTGLTSRRL</sequence>
<gene>
    <name evidence="1" type="ORF">NCTC503_01468</name>
</gene>
<reference evidence="1 2" key="1">
    <citation type="submission" date="2019-05" db="EMBL/GenBank/DDBJ databases">
        <authorList>
            <consortium name="Pathogen Informatics"/>
        </authorList>
    </citation>
    <scope>NUCLEOTIDE SEQUENCE [LARGE SCALE GENOMIC DNA]</scope>
    <source>
        <strain evidence="1 2">NCTC503</strain>
    </source>
</reference>
<proteinExistence type="predicted"/>
<name>A0A4U9REX5_HATHI</name>
<dbReference type="EMBL" id="LR590481">
    <property type="protein sequence ID" value="VTQ89746.1"/>
    <property type="molecule type" value="Genomic_DNA"/>
</dbReference>
<evidence type="ECO:0000313" key="2">
    <source>
        <dbReference type="Proteomes" id="UP000308489"/>
    </source>
</evidence>
<organism evidence="1 2">
    <name type="scientific">Hathewaya histolytica</name>
    <name type="common">Clostridium histolyticum</name>
    <dbReference type="NCBI Taxonomy" id="1498"/>
    <lineage>
        <taxon>Bacteria</taxon>
        <taxon>Bacillati</taxon>
        <taxon>Bacillota</taxon>
        <taxon>Clostridia</taxon>
        <taxon>Eubacteriales</taxon>
        <taxon>Clostridiaceae</taxon>
        <taxon>Hathewaya</taxon>
    </lineage>
</organism>